<comment type="similarity">
    <text evidence="10">Belongs to the MurCDEF family. MurF subfamily.</text>
</comment>
<evidence type="ECO:0000256" key="2">
    <source>
        <dbReference type="ARBA" id="ARBA00022598"/>
    </source>
</evidence>
<dbReference type="Pfam" id="PF02875">
    <property type="entry name" value="Mur_ligase_C"/>
    <property type="match status" value="1"/>
</dbReference>
<evidence type="ECO:0000256" key="9">
    <source>
        <dbReference type="ARBA" id="ARBA00023316"/>
    </source>
</evidence>
<dbReference type="InterPro" id="IPR004101">
    <property type="entry name" value="Mur_ligase_C"/>
</dbReference>
<evidence type="ECO:0000256" key="6">
    <source>
        <dbReference type="ARBA" id="ARBA00022960"/>
    </source>
</evidence>
<dbReference type="Gene3D" id="3.40.1390.10">
    <property type="entry name" value="MurE/MurF, N-terminal domain"/>
    <property type="match status" value="1"/>
</dbReference>
<keyword evidence="1 10" id="KW-0963">Cytoplasm</keyword>
<dbReference type="InterPro" id="IPR000713">
    <property type="entry name" value="Mur_ligase_N"/>
</dbReference>
<keyword evidence="4 10" id="KW-0547">Nucleotide-binding</keyword>
<evidence type="ECO:0000313" key="15">
    <source>
        <dbReference type="EMBL" id="MBW7573598.1"/>
    </source>
</evidence>
<keyword evidence="9 10" id="KW-0961">Cell wall biogenesis/degradation</keyword>
<keyword evidence="2 10" id="KW-0436">Ligase</keyword>
<dbReference type="SUPFAM" id="SSF53623">
    <property type="entry name" value="MurD-like peptide ligases, catalytic domain"/>
    <property type="match status" value="1"/>
</dbReference>
<name>A0ABS7DQM6_9FIRM</name>
<reference evidence="15 16" key="1">
    <citation type="submission" date="2021-03" db="EMBL/GenBank/DDBJ databases">
        <title>Caproiciproducens sp. nov. isolated from feces of cow.</title>
        <authorList>
            <person name="Choi J.-Y."/>
        </authorList>
    </citation>
    <scope>NUCLEOTIDE SEQUENCE [LARGE SCALE GENOMIC DNA]</scope>
    <source>
        <strain evidence="15 16">AGMB10547</strain>
    </source>
</reference>
<proteinExistence type="inferred from homology"/>
<dbReference type="InterPro" id="IPR005863">
    <property type="entry name" value="UDP-N-AcMur_synth"/>
</dbReference>
<evidence type="ECO:0000256" key="3">
    <source>
        <dbReference type="ARBA" id="ARBA00022618"/>
    </source>
</evidence>
<dbReference type="SUPFAM" id="SSF53244">
    <property type="entry name" value="MurD-like peptide ligases, peptide-binding domain"/>
    <property type="match status" value="1"/>
</dbReference>
<keyword evidence="8 10" id="KW-0131">Cell cycle</keyword>
<organism evidence="15 16">
    <name type="scientific">Caproiciproducens faecalis</name>
    <dbReference type="NCBI Taxonomy" id="2820301"/>
    <lineage>
        <taxon>Bacteria</taxon>
        <taxon>Bacillati</taxon>
        <taxon>Bacillota</taxon>
        <taxon>Clostridia</taxon>
        <taxon>Eubacteriales</taxon>
        <taxon>Acutalibacteraceae</taxon>
        <taxon>Caproiciproducens</taxon>
    </lineage>
</organism>
<dbReference type="PANTHER" id="PTHR43024:SF1">
    <property type="entry name" value="UDP-N-ACETYLMURAMOYL-TRIPEPTIDE--D-ALANYL-D-ALANINE LIGASE"/>
    <property type="match status" value="1"/>
</dbReference>
<evidence type="ECO:0000256" key="11">
    <source>
        <dbReference type="RuleBase" id="RU004136"/>
    </source>
</evidence>
<keyword evidence="5 10" id="KW-0067">ATP-binding</keyword>
<gene>
    <name evidence="10" type="primary">murF</name>
    <name evidence="15" type="ORF">J5W02_12335</name>
</gene>
<dbReference type="Pfam" id="PF01225">
    <property type="entry name" value="Mur_ligase"/>
    <property type="match status" value="1"/>
</dbReference>
<dbReference type="SUPFAM" id="SSF63418">
    <property type="entry name" value="MurE/MurF N-terminal domain"/>
    <property type="match status" value="1"/>
</dbReference>
<feature type="domain" description="Mur ligase N-terminal catalytic" evidence="12">
    <location>
        <begin position="25"/>
        <end position="97"/>
    </location>
</feature>
<dbReference type="PANTHER" id="PTHR43024">
    <property type="entry name" value="UDP-N-ACETYLMURAMOYL-TRIPEPTIDE--D-ALANYL-D-ALANINE LIGASE"/>
    <property type="match status" value="1"/>
</dbReference>
<evidence type="ECO:0000256" key="10">
    <source>
        <dbReference type="HAMAP-Rule" id="MF_02019"/>
    </source>
</evidence>
<dbReference type="InterPro" id="IPR051046">
    <property type="entry name" value="MurCDEF_CellWall_CoF430Synth"/>
</dbReference>
<evidence type="ECO:0000256" key="7">
    <source>
        <dbReference type="ARBA" id="ARBA00022984"/>
    </source>
</evidence>
<evidence type="ECO:0000256" key="1">
    <source>
        <dbReference type="ARBA" id="ARBA00022490"/>
    </source>
</evidence>
<evidence type="ECO:0000256" key="8">
    <source>
        <dbReference type="ARBA" id="ARBA00023306"/>
    </source>
</evidence>
<dbReference type="InterPro" id="IPR035911">
    <property type="entry name" value="MurE/MurF_N"/>
</dbReference>
<keyword evidence="7 10" id="KW-0573">Peptidoglycan synthesis</keyword>
<dbReference type="HAMAP" id="MF_02019">
    <property type="entry name" value="MurF"/>
    <property type="match status" value="1"/>
</dbReference>
<dbReference type="InterPro" id="IPR013221">
    <property type="entry name" value="Mur_ligase_cen"/>
</dbReference>
<dbReference type="InterPro" id="IPR036565">
    <property type="entry name" value="Mur-like_cat_sf"/>
</dbReference>
<feature type="binding site" evidence="10">
    <location>
        <begin position="110"/>
        <end position="116"/>
    </location>
    <ligand>
        <name>ATP</name>
        <dbReference type="ChEBI" id="CHEBI:30616"/>
    </ligand>
</feature>
<comment type="function">
    <text evidence="10 11">Involved in cell wall formation. Catalyzes the final step in the synthesis of UDP-N-acetylmuramoyl-pentapeptide, the precursor of murein.</text>
</comment>
<evidence type="ECO:0000259" key="12">
    <source>
        <dbReference type="Pfam" id="PF01225"/>
    </source>
</evidence>
<dbReference type="Pfam" id="PF08245">
    <property type="entry name" value="Mur_ligase_M"/>
    <property type="match status" value="1"/>
</dbReference>
<dbReference type="GO" id="GO:0016874">
    <property type="term" value="F:ligase activity"/>
    <property type="evidence" value="ECO:0007669"/>
    <property type="project" value="UniProtKB-KW"/>
</dbReference>
<evidence type="ECO:0000256" key="5">
    <source>
        <dbReference type="ARBA" id="ARBA00022840"/>
    </source>
</evidence>
<sequence>MRMRVGEIVAACGGKLLCGDPNTIITSVSTDSRKIQFGTLFVPIVGEKTDAHSFISATFAAGAAATLTQEHDGMNDTHAWIRVQNTEQALQRIAAVYRKQFHIPFVGITGSVGKTTTKEMVALALSGSLNVMKTEGNFNSQIGLPLTMFNVADRHQAAVVEMGMSNFGEMSRLAQVAAPDYAVVTNIGISHIEQLKTQQNILSEKLHITDCFHKDSILFLNGDDPLLAGLRGKPGIRISWFGTAPWCDFRAENIRSAESSTQFTFLMPGASYEVTLPVLGLHNVTNALAGLAVAKTLGVPMEKAIAKLTEYRPLAMRQQIHHINGITVIDDSYNASPDAIKSSVNVLCEFHTGKRIAVLADMLELGDFSRQAHFDVGVYAARTGVDLILTVGERAREIAEGAHSVNPGFACYSCGDNTEAIAKLKELLTGGDVVLVKGSRGMRTDQIVKSLL</sequence>
<feature type="domain" description="Mur ligase C-terminal" evidence="13">
    <location>
        <begin position="317"/>
        <end position="440"/>
    </location>
</feature>
<dbReference type="EMBL" id="JAGFNZ010000005">
    <property type="protein sequence ID" value="MBW7573598.1"/>
    <property type="molecule type" value="Genomic_DNA"/>
</dbReference>
<evidence type="ECO:0000313" key="16">
    <source>
        <dbReference type="Proteomes" id="UP000719942"/>
    </source>
</evidence>
<dbReference type="Proteomes" id="UP000719942">
    <property type="component" value="Unassembled WGS sequence"/>
</dbReference>
<dbReference type="NCBIfam" id="TIGR01143">
    <property type="entry name" value="murF"/>
    <property type="match status" value="1"/>
</dbReference>
<evidence type="ECO:0000256" key="4">
    <source>
        <dbReference type="ARBA" id="ARBA00022741"/>
    </source>
</evidence>
<keyword evidence="16" id="KW-1185">Reference proteome</keyword>
<accession>A0ABS7DQM6</accession>
<comment type="catalytic activity">
    <reaction evidence="10 11">
        <text>D-alanyl-D-alanine + UDP-N-acetyl-alpha-D-muramoyl-L-alanyl-gamma-D-glutamyl-meso-2,6-diaminopimelate + ATP = UDP-N-acetyl-alpha-D-muramoyl-L-alanyl-gamma-D-glutamyl-meso-2,6-diaminopimeloyl-D-alanyl-D-alanine + ADP + phosphate + H(+)</text>
        <dbReference type="Rhea" id="RHEA:28374"/>
        <dbReference type="ChEBI" id="CHEBI:15378"/>
        <dbReference type="ChEBI" id="CHEBI:30616"/>
        <dbReference type="ChEBI" id="CHEBI:43474"/>
        <dbReference type="ChEBI" id="CHEBI:57822"/>
        <dbReference type="ChEBI" id="CHEBI:61386"/>
        <dbReference type="ChEBI" id="CHEBI:83905"/>
        <dbReference type="ChEBI" id="CHEBI:456216"/>
        <dbReference type="EC" id="6.3.2.10"/>
    </reaction>
</comment>
<keyword evidence="6 10" id="KW-0133">Cell shape</keyword>
<dbReference type="EC" id="6.3.2.10" evidence="10 11"/>
<dbReference type="Gene3D" id="3.40.1190.10">
    <property type="entry name" value="Mur-like, catalytic domain"/>
    <property type="match status" value="1"/>
</dbReference>
<evidence type="ECO:0000259" key="13">
    <source>
        <dbReference type="Pfam" id="PF02875"/>
    </source>
</evidence>
<comment type="pathway">
    <text evidence="10 11">Cell wall biogenesis; peptidoglycan biosynthesis.</text>
</comment>
<evidence type="ECO:0000259" key="14">
    <source>
        <dbReference type="Pfam" id="PF08245"/>
    </source>
</evidence>
<comment type="subcellular location">
    <subcellularLocation>
        <location evidence="10 11">Cytoplasm</location>
    </subcellularLocation>
</comment>
<feature type="domain" description="Mur ligase central" evidence="14">
    <location>
        <begin position="108"/>
        <end position="294"/>
    </location>
</feature>
<comment type="caution">
    <text evidence="15">The sequence shown here is derived from an EMBL/GenBank/DDBJ whole genome shotgun (WGS) entry which is preliminary data.</text>
</comment>
<dbReference type="InterPro" id="IPR036615">
    <property type="entry name" value="Mur_ligase_C_dom_sf"/>
</dbReference>
<keyword evidence="3 10" id="KW-0132">Cell division</keyword>
<protein>
    <recommendedName>
        <fullName evidence="10 11">UDP-N-acetylmuramoyl-tripeptide--D-alanyl-D-alanine ligase</fullName>
        <ecNumber evidence="10 11">6.3.2.10</ecNumber>
    </recommendedName>
    <alternativeName>
        <fullName evidence="10">D-alanyl-D-alanine-adding enzyme</fullName>
    </alternativeName>
</protein>
<dbReference type="Gene3D" id="3.90.190.20">
    <property type="entry name" value="Mur ligase, C-terminal domain"/>
    <property type="match status" value="1"/>
</dbReference>